<protein>
    <submittedName>
        <fullName evidence="1">Uncharacterized protein</fullName>
    </submittedName>
</protein>
<dbReference type="OrthoDB" id="9996029at2759"/>
<keyword evidence="3" id="KW-1185">Reference proteome</keyword>
<accession>A0A813UUV1</accession>
<name>A0A813UUV1_ADIRI</name>
<comment type="caution">
    <text evidence="1">The sequence shown here is derived from an EMBL/GenBank/DDBJ whole genome shotgun (WGS) entry which is preliminary data.</text>
</comment>
<dbReference type="AlphaFoldDB" id="A0A813UUV1"/>
<evidence type="ECO:0000313" key="1">
    <source>
        <dbReference type="EMBL" id="CAF0832664.1"/>
    </source>
</evidence>
<dbReference type="EMBL" id="CAJNOJ010000055">
    <property type="protein sequence ID" value="CAF0977635.1"/>
    <property type="molecule type" value="Genomic_DNA"/>
</dbReference>
<proteinExistence type="predicted"/>
<sequence length="551" mass="63008">MSTAVQSTQLPTVPKPKLDQNCSSCGSTAHFACIEHCKAILCSRCAGKHHVLIIRQMQQLLKRLKIYRIDSVRIRLSVDSLKQSLDSTSKSTSNLETDDPQQAYMILLDENLKKDRLIDSKILADLEEYLNDHAVRIIKTCRSPTISRSFETRRRLLRRPQTRSLSAGITWSKTITASLSIQKRFQISNEPSTSLNEYPVAISLNDHYFETFFCQWDDNSVILLSRCAIDIFTRGSGLTWSIPIHHVLSNTKDKVLAGTWSSYLHRLILVGRYYFYLYDLSRQKVRSVCDCGCGGCCGVSTVPPKPDRYTKLAFRCPPIYDDYPNSPRFLDCSVDDHLFYAYKSGKDTYRLEAYSAAQLFNLLDEEQATESSTYVPTGQKSSDIKIKPSGAVTITGQIAAIRVTHDRIAVVYRRLREPDKRPTNWKNPLKFDHYFALFDHSLARLTEEALLLSSIRWITSIVPFGTEYEYLLCDPLGQQLLLYQAFSSKIINRFHLACVQGCCLMDGRLVLWVRQAYPNSPIGKLHFMNAPHLEKYRMETKSLQISNESRD</sequence>
<dbReference type="Proteomes" id="UP000663828">
    <property type="component" value="Unassembled WGS sequence"/>
</dbReference>
<dbReference type="Proteomes" id="UP000663852">
    <property type="component" value="Unassembled WGS sequence"/>
</dbReference>
<organism evidence="1 3">
    <name type="scientific">Adineta ricciae</name>
    <name type="common">Rotifer</name>
    <dbReference type="NCBI Taxonomy" id="249248"/>
    <lineage>
        <taxon>Eukaryota</taxon>
        <taxon>Metazoa</taxon>
        <taxon>Spiralia</taxon>
        <taxon>Gnathifera</taxon>
        <taxon>Rotifera</taxon>
        <taxon>Eurotatoria</taxon>
        <taxon>Bdelloidea</taxon>
        <taxon>Adinetida</taxon>
        <taxon>Adinetidae</taxon>
        <taxon>Adineta</taxon>
    </lineage>
</organism>
<reference evidence="1" key="1">
    <citation type="submission" date="2021-02" db="EMBL/GenBank/DDBJ databases">
        <authorList>
            <person name="Nowell W R."/>
        </authorList>
    </citation>
    <scope>NUCLEOTIDE SEQUENCE</scope>
</reference>
<evidence type="ECO:0000313" key="3">
    <source>
        <dbReference type="Proteomes" id="UP000663828"/>
    </source>
</evidence>
<dbReference type="EMBL" id="CAJNOR010000187">
    <property type="protein sequence ID" value="CAF0832664.1"/>
    <property type="molecule type" value="Genomic_DNA"/>
</dbReference>
<evidence type="ECO:0000313" key="2">
    <source>
        <dbReference type="EMBL" id="CAF0977635.1"/>
    </source>
</evidence>
<gene>
    <name evidence="2" type="ORF">EDS130_LOCUS13698</name>
    <name evidence="1" type="ORF">XAT740_LOCUS4544</name>
</gene>